<dbReference type="PROSITE" id="PS50975">
    <property type="entry name" value="ATP_GRASP"/>
    <property type="match status" value="1"/>
</dbReference>
<keyword evidence="1" id="KW-0067">ATP-binding</keyword>
<dbReference type="GO" id="GO:0046872">
    <property type="term" value="F:metal ion binding"/>
    <property type="evidence" value="ECO:0007669"/>
    <property type="project" value="InterPro"/>
</dbReference>
<organism evidence="3 4">
    <name type="scientific">Paraburkholderia caribensis MBA4</name>
    <dbReference type="NCBI Taxonomy" id="1323664"/>
    <lineage>
        <taxon>Bacteria</taxon>
        <taxon>Pseudomonadati</taxon>
        <taxon>Pseudomonadota</taxon>
        <taxon>Betaproteobacteria</taxon>
        <taxon>Burkholderiales</taxon>
        <taxon>Burkholderiaceae</taxon>
        <taxon>Paraburkholderia</taxon>
    </lineage>
</organism>
<dbReference type="GeneID" id="69973594"/>
<evidence type="ECO:0000313" key="4">
    <source>
        <dbReference type="Proteomes" id="UP000019146"/>
    </source>
</evidence>
<gene>
    <name evidence="3" type="ORF">K788_0001555</name>
</gene>
<dbReference type="KEGG" id="bcai:K788_0001555"/>
<dbReference type="InterPro" id="IPR011761">
    <property type="entry name" value="ATP-grasp"/>
</dbReference>
<dbReference type="PIRSF" id="PIRSF016817">
    <property type="entry name" value="UCP016817_carboligase"/>
    <property type="match status" value="1"/>
</dbReference>
<dbReference type="InterPro" id="IPR016677">
    <property type="entry name" value="UCP016817_carboligase"/>
</dbReference>
<dbReference type="Proteomes" id="UP000019146">
    <property type="component" value="Plasmid unnamed"/>
</dbReference>
<accession>A0A0P0RMZ4</accession>
<name>A0A0P0RMZ4_9BURK</name>
<dbReference type="Gene3D" id="3.30.470.20">
    <property type="entry name" value="ATP-grasp fold, B domain"/>
    <property type="match status" value="1"/>
</dbReference>
<dbReference type="EMBL" id="CP012748">
    <property type="protein sequence ID" value="ALL70089.1"/>
    <property type="molecule type" value="Genomic_DNA"/>
</dbReference>
<dbReference type="Pfam" id="PF02655">
    <property type="entry name" value="ATP-grasp_3"/>
    <property type="match status" value="1"/>
</dbReference>
<evidence type="ECO:0000313" key="3">
    <source>
        <dbReference type="EMBL" id="ALL70089.1"/>
    </source>
</evidence>
<proteinExistence type="predicted"/>
<keyword evidence="3" id="KW-0614">Plasmid</keyword>
<sequence>MSPPVVVVAALCARMLAESARRAGWRVIVLDLFGDTDTRRASGMWYPIGDAASLSIDPQRTREALDAASRTPDVMGWIPGAGFEAHRDLLDDTSIALPMLGNTRESYDAVRDPARFFALLDDAGIPHPETQWQAPVDPAGWLEKDANGTGGMHIRHAAQRHATDASCGGGYFQRHQSGRSMSALFLADTRKATIIGFNEQLIVPHGGQPFVYGGAIGPVDVPDAVRQQIAAAVDAIVSRTRLKGLNSLDFIVDGDQCFVLEVNARPSATMSLYERGANRSLLSLHVRACAGVSLDTETSDIYEHAASLCAEQVVFADRDRTVSPEFVQRALNLGWCHDIPVTGSFIAAGAPLCSVSAVCAHGTQTATVRAELAARAATIASIDITRKPGHANLLLPR</sequence>
<dbReference type="SUPFAM" id="SSF56059">
    <property type="entry name" value="Glutathione synthetase ATP-binding domain-like"/>
    <property type="match status" value="1"/>
</dbReference>
<reference evidence="3 4" key="1">
    <citation type="journal article" date="2014" name="Genome Announc.">
        <title>Draft Genome Sequence of the Haloacid-Degrading Burkholderia caribensis Strain MBA4.</title>
        <authorList>
            <person name="Pan Y."/>
            <person name="Kong K.F."/>
            <person name="Tsang J.S."/>
        </authorList>
    </citation>
    <scope>NUCLEOTIDE SEQUENCE [LARGE SCALE GENOMIC DNA]</scope>
    <source>
        <strain evidence="3 4">MBA4</strain>
        <plasmid evidence="4">Plasmid</plasmid>
    </source>
</reference>
<dbReference type="AlphaFoldDB" id="A0A0P0RMZ4"/>
<geneLocation type="plasmid" evidence="4"/>
<evidence type="ECO:0000256" key="1">
    <source>
        <dbReference type="PROSITE-ProRule" id="PRU00409"/>
    </source>
</evidence>
<dbReference type="InterPro" id="IPR003806">
    <property type="entry name" value="ATP-grasp_PylC-type"/>
</dbReference>
<keyword evidence="1" id="KW-0547">Nucleotide-binding</keyword>
<feature type="domain" description="ATP-grasp" evidence="2">
    <location>
        <begin position="87"/>
        <end position="290"/>
    </location>
</feature>
<evidence type="ECO:0000259" key="2">
    <source>
        <dbReference type="PROSITE" id="PS50975"/>
    </source>
</evidence>
<protein>
    <submittedName>
        <fullName evidence="3">COG1821 family protein</fullName>
    </submittedName>
</protein>
<dbReference type="RefSeq" id="WP_035994880.1">
    <property type="nucleotide sequence ID" value="NZ_CP012748.1"/>
</dbReference>
<dbReference type="GO" id="GO:0005524">
    <property type="term" value="F:ATP binding"/>
    <property type="evidence" value="ECO:0007669"/>
    <property type="project" value="UniProtKB-UniRule"/>
</dbReference>